<gene>
    <name evidence="1" type="ORF">Homavirus16_7</name>
</gene>
<evidence type="ECO:0008006" key="2">
    <source>
        <dbReference type="Google" id="ProtNLM"/>
    </source>
</evidence>
<organism evidence="1">
    <name type="scientific">Homavirus sp</name>
    <dbReference type="NCBI Taxonomy" id="2487769"/>
    <lineage>
        <taxon>Viruses</taxon>
        <taxon>Varidnaviria</taxon>
        <taxon>Bamfordvirae</taxon>
        <taxon>Nucleocytoviricota</taxon>
        <taxon>Megaviricetes</taxon>
        <taxon>Imitervirales</taxon>
        <taxon>Mimiviridae</taxon>
        <taxon>Klosneuvirinae</taxon>
    </lineage>
</organism>
<proteinExistence type="predicted"/>
<protein>
    <recommendedName>
        <fullName evidence="2">Proliferating cell nuclear antigen</fullName>
    </recommendedName>
</protein>
<dbReference type="EMBL" id="MK072347">
    <property type="protein sequence ID" value="AYV82208.1"/>
    <property type="molecule type" value="Genomic_DNA"/>
</dbReference>
<reference evidence="1" key="1">
    <citation type="submission" date="2018-10" db="EMBL/GenBank/DDBJ databases">
        <title>Hidden diversity of soil giant viruses.</title>
        <authorList>
            <person name="Schulz F."/>
            <person name="Alteio L."/>
            <person name="Goudeau D."/>
            <person name="Ryan E.M."/>
            <person name="Malmstrom R.R."/>
            <person name="Blanchard J."/>
            <person name="Woyke T."/>
        </authorList>
    </citation>
    <scope>NUCLEOTIDE SEQUENCE</scope>
    <source>
        <strain evidence="1">HOV1</strain>
    </source>
</reference>
<sequence>MNIFVLEMTNVITFPRLITFLHDFGVQTINIIDMDDTYIKITGISNTNDAYIEFKLLKDKFTQVSINNIIPININVTKLHYMFSGNVLDTSNKLALIYIKNDQNQYILNVDIYHDHLKAHMSVYQNNVNIGQMDIPTITLDDADAKYLIYINEIKNICTNCKILGFKKIKITMLDYTIKFEGIDTHIQYEQFYDKAAIDYHVNSEHNVSGTYNLHHLLKLSELDLKGDRYMYMSNDSALIIVFESYIGEIRTMLYPYSTTIDGQIVNEIDNESEKECGSENSYNYDYDNIEIQI</sequence>
<name>A0A3G5A4Q6_9VIRU</name>
<dbReference type="Gene3D" id="3.70.10.10">
    <property type="match status" value="1"/>
</dbReference>
<accession>A0A3G5A4Q6</accession>
<evidence type="ECO:0000313" key="1">
    <source>
        <dbReference type="EMBL" id="AYV82208.1"/>
    </source>
</evidence>